<organism evidence="3 4">
    <name type="scientific">Kribbibacterium absianum</name>
    <dbReference type="NCBI Taxonomy" id="3044210"/>
    <lineage>
        <taxon>Bacteria</taxon>
        <taxon>Bacillati</taxon>
        <taxon>Actinomycetota</taxon>
        <taxon>Coriobacteriia</taxon>
        <taxon>Coriobacteriales</taxon>
        <taxon>Kribbibacteriaceae</taxon>
        <taxon>Kribbibacterium</taxon>
    </lineage>
</organism>
<dbReference type="InterPro" id="IPR018187">
    <property type="entry name" value="Asp/Glu_racemase_AS_1"/>
</dbReference>
<dbReference type="PROSITE" id="PS00923">
    <property type="entry name" value="ASP_GLU_RACEMASE_1"/>
    <property type="match status" value="1"/>
</dbReference>
<accession>A0ABT6ZIB5</accession>
<protein>
    <submittedName>
        <fullName evidence="3">Amino acid racemase</fullName>
        <ecNumber evidence="3">5.1.1.-</ecNumber>
    </submittedName>
</protein>
<dbReference type="EC" id="5.1.1.-" evidence="3"/>
<dbReference type="PANTHER" id="PTHR21198">
    <property type="entry name" value="GLUTAMATE RACEMASE"/>
    <property type="match status" value="1"/>
</dbReference>
<name>A0ABT6ZIB5_9ACTN</name>
<keyword evidence="2 3" id="KW-0413">Isomerase</keyword>
<dbReference type="Gene3D" id="3.40.50.1860">
    <property type="match status" value="2"/>
</dbReference>
<comment type="similarity">
    <text evidence="1">Belongs to the aspartate/glutamate racemases family.</text>
</comment>
<keyword evidence="4" id="KW-1185">Reference proteome</keyword>
<proteinExistence type="inferred from homology"/>
<dbReference type="NCBIfam" id="TIGR00035">
    <property type="entry name" value="asp_race"/>
    <property type="match status" value="1"/>
</dbReference>
<evidence type="ECO:0000313" key="4">
    <source>
        <dbReference type="Proteomes" id="UP001431693"/>
    </source>
</evidence>
<evidence type="ECO:0000256" key="2">
    <source>
        <dbReference type="ARBA" id="ARBA00023235"/>
    </source>
</evidence>
<sequence>MNKPVLGVLGGVGPMATAAFMEAVISRTPAQCDQDNIPMIVFNDPQIPDRTAFILDPSEPDPLPEMVKVARWLEDAGADYIAIPCNTAHYFHDAIAAAVEVPVLNIMELTARRVAALAGPGARVGLMATEGTTQSGVFQGYFEQAGLETVVPSEEERAIVTSLIYDTVKRNRPFDPDVMLGVAERLRGQGCDAVVLGCTELSVIYATLDDAPTWLVDAMDVLADACVEAYERTRAKAGPVEM</sequence>
<evidence type="ECO:0000313" key="3">
    <source>
        <dbReference type="EMBL" id="MDJ1128785.1"/>
    </source>
</evidence>
<dbReference type="InterPro" id="IPR015942">
    <property type="entry name" value="Asp/Glu/hydantoin_racemase"/>
</dbReference>
<reference evidence="3" key="1">
    <citation type="submission" date="2023-05" db="EMBL/GenBank/DDBJ databases">
        <title>[olsenella] sp. nov., isolated from a pig farm feces dump.</title>
        <authorList>
            <person name="Chang Y.-H."/>
        </authorList>
    </citation>
    <scope>NUCLEOTIDE SEQUENCE</scope>
    <source>
        <strain evidence="3">YH-ols2217</strain>
    </source>
</reference>
<dbReference type="RefSeq" id="WP_283712425.1">
    <property type="nucleotide sequence ID" value="NZ_JASJEW010000001.1"/>
</dbReference>
<dbReference type="InterPro" id="IPR004380">
    <property type="entry name" value="Asp_race"/>
</dbReference>
<gene>
    <name evidence="3" type="ORF">QJ043_01610</name>
</gene>
<dbReference type="EMBL" id="JASJEX010000001">
    <property type="protein sequence ID" value="MDJ1128785.1"/>
    <property type="molecule type" value="Genomic_DNA"/>
</dbReference>
<dbReference type="InterPro" id="IPR001920">
    <property type="entry name" value="Asp/Glu_race"/>
</dbReference>
<dbReference type="Proteomes" id="UP001431693">
    <property type="component" value="Unassembled WGS sequence"/>
</dbReference>
<comment type="caution">
    <text evidence="3">The sequence shown here is derived from an EMBL/GenBank/DDBJ whole genome shotgun (WGS) entry which is preliminary data.</text>
</comment>
<dbReference type="Pfam" id="PF01177">
    <property type="entry name" value="Asp_Glu_race"/>
    <property type="match status" value="1"/>
</dbReference>
<dbReference type="GO" id="GO:0016853">
    <property type="term" value="F:isomerase activity"/>
    <property type="evidence" value="ECO:0007669"/>
    <property type="project" value="UniProtKB-KW"/>
</dbReference>
<dbReference type="SUPFAM" id="SSF53681">
    <property type="entry name" value="Aspartate/glutamate racemase"/>
    <property type="match status" value="2"/>
</dbReference>
<dbReference type="PANTHER" id="PTHR21198:SF7">
    <property type="entry name" value="ASPARTATE-GLUTAMATE RACEMASE FAMILY"/>
    <property type="match status" value="1"/>
</dbReference>
<evidence type="ECO:0000256" key="1">
    <source>
        <dbReference type="ARBA" id="ARBA00007847"/>
    </source>
</evidence>